<evidence type="ECO:0000256" key="16">
    <source>
        <dbReference type="SAM" id="Phobius"/>
    </source>
</evidence>
<dbReference type="Gene3D" id="1.10.287.130">
    <property type="match status" value="1"/>
</dbReference>
<feature type="domain" description="Response regulatory" evidence="18">
    <location>
        <begin position="483"/>
        <end position="596"/>
    </location>
</feature>
<feature type="modified residue" description="4-aspartylphosphate" evidence="14">
    <location>
        <position position="533"/>
    </location>
</feature>
<dbReference type="EMBL" id="FXTN01000001">
    <property type="protein sequence ID" value="SMO34662.1"/>
    <property type="molecule type" value="Genomic_DNA"/>
</dbReference>
<dbReference type="InterPro" id="IPR003594">
    <property type="entry name" value="HATPase_dom"/>
</dbReference>
<protein>
    <recommendedName>
        <fullName evidence="3">histidine kinase</fullName>
        <ecNumber evidence="3">2.7.13.3</ecNumber>
    </recommendedName>
</protein>
<keyword evidence="6" id="KW-0808">Transferase</keyword>
<dbReference type="InterPro" id="IPR036890">
    <property type="entry name" value="HATPase_C_sf"/>
</dbReference>
<comment type="catalytic activity">
    <reaction evidence="1">
        <text>ATP + protein L-histidine = ADP + protein N-phospho-L-histidine.</text>
        <dbReference type="EC" id="2.7.13.3"/>
    </reaction>
</comment>
<keyword evidence="7 16" id="KW-0812">Transmembrane</keyword>
<dbReference type="GO" id="GO:0005524">
    <property type="term" value="F:ATP binding"/>
    <property type="evidence" value="ECO:0007669"/>
    <property type="project" value="UniProtKB-KW"/>
</dbReference>
<keyword evidence="15" id="KW-0175">Coiled coil</keyword>
<dbReference type="CDD" id="cd00082">
    <property type="entry name" value="HisKA"/>
    <property type="match status" value="1"/>
</dbReference>
<organism evidence="19 20">
    <name type="scientific">Pedobacter westerhofensis</name>
    <dbReference type="NCBI Taxonomy" id="425512"/>
    <lineage>
        <taxon>Bacteria</taxon>
        <taxon>Pseudomonadati</taxon>
        <taxon>Bacteroidota</taxon>
        <taxon>Sphingobacteriia</taxon>
        <taxon>Sphingobacteriales</taxon>
        <taxon>Sphingobacteriaceae</taxon>
        <taxon>Pedobacter</taxon>
    </lineage>
</organism>
<dbReference type="Pfam" id="PF00072">
    <property type="entry name" value="Response_reg"/>
    <property type="match status" value="2"/>
</dbReference>
<keyword evidence="9 19" id="KW-0418">Kinase</keyword>
<dbReference type="SUPFAM" id="SSF52172">
    <property type="entry name" value="CheY-like"/>
    <property type="match status" value="2"/>
</dbReference>
<feature type="domain" description="Histidine kinase" evidence="17">
    <location>
        <begin position="242"/>
        <end position="463"/>
    </location>
</feature>
<dbReference type="SUPFAM" id="SSF55874">
    <property type="entry name" value="ATPase domain of HSP90 chaperone/DNA topoisomerase II/histidine kinase"/>
    <property type="match status" value="1"/>
</dbReference>
<evidence type="ECO:0000256" key="12">
    <source>
        <dbReference type="ARBA" id="ARBA00023012"/>
    </source>
</evidence>
<dbReference type="CDD" id="cd16922">
    <property type="entry name" value="HATPase_EvgS-ArcB-TorS-like"/>
    <property type="match status" value="1"/>
</dbReference>
<name>A0A521AIM8_9SPHI</name>
<dbReference type="SMART" id="SM00387">
    <property type="entry name" value="HATPase_c"/>
    <property type="match status" value="1"/>
</dbReference>
<comment type="subcellular location">
    <subcellularLocation>
        <location evidence="2">Cell membrane</location>
        <topology evidence="2">Multi-pass membrane protein</topology>
    </subcellularLocation>
</comment>
<keyword evidence="8" id="KW-0547">Nucleotide-binding</keyword>
<evidence type="ECO:0000256" key="4">
    <source>
        <dbReference type="ARBA" id="ARBA00022475"/>
    </source>
</evidence>
<dbReference type="RefSeq" id="WP_142526350.1">
    <property type="nucleotide sequence ID" value="NZ_CBCSJO010000002.1"/>
</dbReference>
<feature type="transmembrane region" description="Helical" evidence="16">
    <location>
        <begin position="55"/>
        <end position="74"/>
    </location>
</feature>
<dbReference type="PRINTS" id="PR00344">
    <property type="entry name" value="BCTRLSENSOR"/>
</dbReference>
<keyword evidence="4" id="KW-1003">Cell membrane</keyword>
<keyword evidence="10" id="KW-0067">ATP-binding</keyword>
<evidence type="ECO:0000313" key="20">
    <source>
        <dbReference type="Proteomes" id="UP000320300"/>
    </source>
</evidence>
<evidence type="ECO:0000256" key="6">
    <source>
        <dbReference type="ARBA" id="ARBA00022679"/>
    </source>
</evidence>
<dbReference type="CDD" id="cd17546">
    <property type="entry name" value="REC_hyHK_CKI1_RcsC-like"/>
    <property type="match status" value="2"/>
</dbReference>
<evidence type="ECO:0000256" key="14">
    <source>
        <dbReference type="PROSITE-ProRule" id="PRU00169"/>
    </source>
</evidence>
<feature type="modified residue" description="4-aspartylphosphate" evidence="14">
    <location>
        <position position="673"/>
    </location>
</feature>
<accession>A0A521AIM8</accession>
<dbReference type="Pfam" id="PF02518">
    <property type="entry name" value="HATPase_c"/>
    <property type="match status" value="1"/>
</dbReference>
<proteinExistence type="predicted"/>
<dbReference type="SUPFAM" id="SSF47384">
    <property type="entry name" value="Homodimeric domain of signal transducing histidine kinase"/>
    <property type="match status" value="1"/>
</dbReference>
<dbReference type="FunFam" id="1.10.287.130:FF:000003">
    <property type="entry name" value="Histidine kinase"/>
    <property type="match status" value="1"/>
</dbReference>
<reference evidence="19 20" key="1">
    <citation type="submission" date="2017-05" db="EMBL/GenBank/DDBJ databases">
        <authorList>
            <person name="Varghese N."/>
            <person name="Submissions S."/>
        </authorList>
    </citation>
    <scope>NUCLEOTIDE SEQUENCE [LARGE SCALE GENOMIC DNA]</scope>
    <source>
        <strain evidence="19 20">DSM 19036</strain>
    </source>
</reference>
<dbReference type="InterPro" id="IPR004358">
    <property type="entry name" value="Sig_transdc_His_kin-like_C"/>
</dbReference>
<dbReference type="InterPro" id="IPR003661">
    <property type="entry name" value="HisK_dim/P_dom"/>
</dbReference>
<feature type="domain" description="Response regulatory" evidence="18">
    <location>
        <begin position="624"/>
        <end position="739"/>
    </location>
</feature>
<evidence type="ECO:0000256" key="2">
    <source>
        <dbReference type="ARBA" id="ARBA00004651"/>
    </source>
</evidence>
<evidence type="ECO:0000256" key="15">
    <source>
        <dbReference type="SAM" id="Coils"/>
    </source>
</evidence>
<evidence type="ECO:0000256" key="7">
    <source>
        <dbReference type="ARBA" id="ARBA00022692"/>
    </source>
</evidence>
<feature type="transmembrane region" description="Helical" evidence="16">
    <location>
        <begin position="163"/>
        <end position="181"/>
    </location>
</feature>
<dbReference type="InterPro" id="IPR011006">
    <property type="entry name" value="CheY-like_superfamily"/>
</dbReference>
<dbReference type="Proteomes" id="UP000320300">
    <property type="component" value="Unassembled WGS sequence"/>
</dbReference>
<feature type="transmembrane region" description="Helical" evidence="16">
    <location>
        <begin position="126"/>
        <end position="143"/>
    </location>
</feature>
<evidence type="ECO:0000259" key="18">
    <source>
        <dbReference type="PROSITE" id="PS50110"/>
    </source>
</evidence>
<dbReference type="OrthoDB" id="9809670at2"/>
<evidence type="ECO:0000256" key="13">
    <source>
        <dbReference type="ARBA" id="ARBA00023136"/>
    </source>
</evidence>
<dbReference type="SMART" id="SM00448">
    <property type="entry name" value="REC"/>
    <property type="match status" value="2"/>
</dbReference>
<dbReference type="PANTHER" id="PTHR45339">
    <property type="entry name" value="HYBRID SIGNAL TRANSDUCTION HISTIDINE KINASE J"/>
    <property type="match status" value="1"/>
</dbReference>
<keyword evidence="11 16" id="KW-1133">Transmembrane helix</keyword>
<evidence type="ECO:0000256" key="11">
    <source>
        <dbReference type="ARBA" id="ARBA00022989"/>
    </source>
</evidence>
<dbReference type="Pfam" id="PF00512">
    <property type="entry name" value="HisKA"/>
    <property type="match status" value="1"/>
</dbReference>
<dbReference type="PROSITE" id="PS50109">
    <property type="entry name" value="HIS_KIN"/>
    <property type="match status" value="1"/>
</dbReference>
<dbReference type="EC" id="2.7.13.3" evidence="3"/>
<feature type="transmembrane region" description="Helical" evidence="16">
    <location>
        <begin position="31"/>
        <end position="49"/>
    </location>
</feature>
<dbReference type="GO" id="GO:0005886">
    <property type="term" value="C:plasma membrane"/>
    <property type="evidence" value="ECO:0007669"/>
    <property type="project" value="UniProtKB-SubCell"/>
</dbReference>
<dbReference type="Gene3D" id="3.30.565.10">
    <property type="entry name" value="Histidine kinase-like ATPase, C-terminal domain"/>
    <property type="match status" value="1"/>
</dbReference>
<dbReference type="SMART" id="SM00388">
    <property type="entry name" value="HisKA"/>
    <property type="match status" value="1"/>
</dbReference>
<dbReference type="InterPro" id="IPR005467">
    <property type="entry name" value="His_kinase_dom"/>
</dbReference>
<evidence type="ECO:0000256" key="9">
    <source>
        <dbReference type="ARBA" id="ARBA00022777"/>
    </source>
</evidence>
<evidence type="ECO:0000256" key="8">
    <source>
        <dbReference type="ARBA" id="ARBA00022741"/>
    </source>
</evidence>
<dbReference type="AlphaFoldDB" id="A0A521AIM8"/>
<feature type="coiled-coil region" evidence="15">
    <location>
        <begin position="194"/>
        <end position="228"/>
    </location>
</feature>
<sequence length="759" mass="85244">MRNLSLSDPFDNISHFGDAYLFNVKKRSDKLINYFLIAFFITGLFLAGFYDTWNIAIGVGGLTLLAYYSVKWAFPESNLYQYVLSVCFGIFMAQFIYQMHGMFEMHFFAYIGSAILITYQNWRLQIPMMIFVVLHHMGLNYLQSVGYGGVYFTTFDYLETQTIIFHILLTAVIFFICGLWGHHLRKYNGTQLAMLSYIEEKKQHQEVLEALNNELKISNQVAVDARQEAERAAQAKSIFLATMSHEIRTPMNGVIGMTSLLSETSLNDEQRDYVNVISTSGEALLNVINDILDYSKIESGHLDLEEQNFELHKCIEDVIDLFTKRAAVQKLDLLYEIDHNLPETLIGDGFRLRQILINLISNAMKFTQKGEVHLCVEQVAVDENVVSILFEIRDTGIGIPEEKLSKLFKPFSQVDSSNTRKFGGTGLGLVISEKLVNLMHGAISVRSKLDEGTVFAFTIKAIAGTEAPQATVFHDPAQNIGKKVLVVDDNHTNLRILKGQLELWNFLPTICSNPGEALEMLLSAANYDLVITDMQMPDMDGVELAQKIKENKISTPVILLSSVGDESKHKYPDLFSAVLNKPAKTKQLRGVIHQTLHLQATANQPQENHPAILKADFAISYPLQILIAEDHPINLKLAMKILHKLGYDPDFANNGHQAVEMYTGKNYDLILMDVLMPEMDGLEATKIIRNSSGVQPKIIAMTANVMSEDKNACFVAGMDDYLSKPLHIGSLLQLLSGTSIERIQNKSFDGLLDDQENAV</sequence>
<evidence type="ECO:0000259" key="17">
    <source>
        <dbReference type="PROSITE" id="PS50109"/>
    </source>
</evidence>
<evidence type="ECO:0000256" key="5">
    <source>
        <dbReference type="ARBA" id="ARBA00022553"/>
    </source>
</evidence>
<evidence type="ECO:0000256" key="3">
    <source>
        <dbReference type="ARBA" id="ARBA00012438"/>
    </source>
</evidence>
<keyword evidence="5 14" id="KW-0597">Phosphoprotein</keyword>
<evidence type="ECO:0000256" key="1">
    <source>
        <dbReference type="ARBA" id="ARBA00000085"/>
    </source>
</evidence>
<dbReference type="Gene3D" id="3.40.50.2300">
    <property type="match status" value="2"/>
</dbReference>
<dbReference type="InterPro" id="IPR001789">
    <property type="entry name" value="Sig_transdc_resp-reg_receiver"/>
</dbReference>
<dbReference type="GO" id="GO:0000155">
    <property type="term" value="F:phosphorelay sensor kinase activity"/>
    <property type="evidence" value="ECO:0007669"/>
    <property type="project" value="InterPro"/>
</dbReference>
<keyword evidence="13 16" id="KW-0472">Membrane</keyword>
<dbReference type="PANTHER" id="PTHR45339:SF1">
    <property type="entry name" value="HYBRID SIGNAL TRANSDUCTION HISTIDINE KINASE J"/>
    <property type="match status" value="1"/>
</dbReference>
<keyword evidence="12" id="KW-0902">Two-component regulatory system</keyword>
<feature type="transmembrane region" description="Helical" evidence="16">
    <location>
        <begin position="79"/>
        <end position="97"/>
    </location>
</feature>
<dbReference type="InterPro" id="IPR036097">
    <property type="entry name" value="HisK_dim/P_sf"/>
</dbReference>
<gene>
    <name evidence="19" type="ORF">SAMN06265348_101235</name>
</gene>
<evidence type="ECO:0000313" key="19">
    <source>
        <dbReference type="EMBL" id="SMO34662.1"/>
    </source>
</evidence>
<evidence type="ECO:0000256" key="10">
    <source>
        <dbReference type="ARBA" id="ARBA00022840"/>
    </source>
</evidence>
<keyword evidence="20" id="KW-1185">Reference proteome</keyword>
<dbReference type="FunFam" id="3.30.565.10:FF:000010">
    <property type="entry name" value="Sensor histidine kinase RcsC"/>
    <property type="match status" value="1"/>
</dbReference>
<dbReference type="PROSITE" id="PS50110">
    <property type="entry name" value="RESPONSE_REGULATORY"/>
    <property type="match status" value="2"/>
</dbReference>